<proteinExistence type="predicted"/>
<evidence type="ECO:0000313" key="1">
    <source>
        <dbReference type="EMBL" id="KAK9943423.1"/>
    </source>
</evidence>
<dbReference type="EMBL" id="JBEDUW010000002">
    <property type="protein sequence ID" value="KAK9943423.1"/>
    <property type="molecule type" value="Genomic_DNA"/>
</dbReference>
<keyword evidence="2" id="KW-1185">Reference proteome</keyword>
<protein>
    <submittedName>
        <fullName evidence="1">Uncharacterized protein</fullName>
    </submittedName>
</protein>
<gene>
    <name evidence="1" type="ORF">M0R45_009030</name>
</gene>
<dbReference type="Proteomes" id="UP001457282">
    <property type="component" value="Unassembled WGS sequence"/>
</dbReference>
<name>A0AAW1Y6A0_RUBAR</name>
<accession>A0AAW1Y6A0</accession>
<sequence length="84" mass="9587">MWLGSGFCRGGATAATVQVQVMRSGMVRRGDEVWAHWRRRRVLGSYNLKAAQQARLVRWQGINQARAWVRTEGCLVKLTVMELN</sequence>
<evidence type="ECO:0000313" key="2">
    <source>
        <dbReference type="Proteomes" id="UP001457282"/>
    </source>
</evidence>
<comment type="caution">
    <text evidence="1">The sequence shown here is derived from an EMBL/GenBank/DDBJ whole genome shotgun (WGS) entry which is preliminary data.</text>
</comment>
<organism evidence="1 2">
    <name type="scientific">Rubus argutus</name>
    <name type="common">Southern blackberry</name>
    <dbReference type="NCBI Taxonomy" id="59490"/>
    <lineage>
        <taxon>Eukaryota</taxon>
        <taxon>Viridiplantae</taxon>
        <taxon>Streptophyta</taxon>
        <taxon>Embryophyta</taxon>
        <taxon>Tracheophyta</taxon>
        <taxon>Spermatophyta</taxon>
        <taxon>Magnoliopsida</taxon>
        <taxon>eudicotyledons</taxon>
        <taxon>Gunneridae</taxon>
        <taxon>Pentapetalae</taxon>
        <taxon>rosids</taxon>
        <taxon>fabids</taxon>
        <taxon>Rosales</taxon>
        <taxon>Rosaceae</taxon>
        <taxon>Rosoideae</taxon>
        <taxon>Rosoideae incertae sedis</taxon>
        <taxon>Rubus</taxon>
    </lineage>
</organism>
<dbReference type="AlphaFoldDB" id="A0AAW1Y6A0"/>
<reference evidence="1 2" key="1">
    <citation type="journal article" date="2023" name="G3 (Bethesda)">
        <title>A chromosome-length genome assembly and annotation of blackberry (Rubus argutus, cv. 'Hillquist').</title>
        <authorList>
            <person name="Bruna T."/>
            <person name="Aryal R."/>
            <person name="Dudchenko O."/>
            <person name="Sargent D.J."/>
            <person name="Mead D."/>
            <person name="Buti M."/>
            <person name="Cavallini A."/>
            <person name="Hytonen T."/>
            <person name="Andres J."/>
            <person name="Pham M."/>
            <person name="Weisz D."/>
            <person name="Mascagni F."/>
            <person name="Usai G."/>
            <person name="Natali L."/>
            <person name="Bassil N."/>
            <person name="Fernandez G.E."/>
            <person name="Lomsadze A."/>
            <person name="Armour M."/>
            <person name="Olukolu B."/>
            <person name="Poorten T."/>
            <person name="Britton C."/>
            <person name="Davik J."/>
            <person name="Ashrafi H."/>
            <person name="Aiden E.L."/>
            <person name="Borodovsky M."/>
            <person name="Worthington M."/>
        </authorList>
    </citation>
    <scope>NUCLEOTIDE SEQUENCE [LARGE SCALE GENOMIC DNA]</scope>
    <source>
        <strain evidence="1">PI 553951</strain>
    </source>
</reference>